<evidence type="ECO:0000256" key="3">
    <source>
        <dbReference type="ARBA" id="ARBA00022989"/>
    </source>
</evidence>
<keyword evidence="3" id="KW-1133">Transmembrane helix</keyword>
<dbReference type="Gene3D" id="1.10.287.950">
    <property type="entry name" value="Methyl-accepting chemotaxis protein"/>
    <property type="match status" value="1"/>
</dbReference>
<evidence type="ECO:0000256" key="4">
    <source>
        <dbReference type="ARBA" id="ARBA00023136"/>
    </source>
</evidence>
<feature type="domain" description="Methyl-accepting transducer" evidence="7">
    <location>
        <begin position="23"/>
        <end position="259"/>
    </location>
</feature>
<keyword evidence="4" id="KW-0472">Membrane</keyword>
<evidence type="ECO:0000313" key="9">
    <source>
        <dbReference type="Proteomes" id="UP000414233"/>
    </source>
</evidence>
<dbReference type="Proteomes" id="UP000414233">
    <property type="component" value="Unassembled WGS sequence"/>
</dbReference>
<dbReference type="PANTHER" id="PTHR32089:SF119">
    <property type="entry name" value="METHYL-ACCEPTING CHEMOTAXIS PROTEIN CTPL"/>
    <property type="match status" value="1"/>
</dbReference>
<dbReference type="SMART" id="SM00283">
    <property type="entry name" value="MA"/>
    <property type="match status" value="1"/>
</dbReference>
<protein>
    <submittedName>
        <fullName evidence="8">Chemotaxis protein</fullName>
    </submittedName>
</protein>
<evidence type="ECO:0000256" key="6">
    <source>
        <dbReference type="PROSITE-ProRule" id="PRU00284"/>
    </source>
</evidence>
<evidence type="ECO:0000256" key="5">
    <source>
        <dbReference type="ARBA" id="ARBA00023224"/>
    </source>
</evidence>
<sequence>MGLFKRRGNADGAMRVMGHVAESASKLGIEICDIAGNVDEISVRINRQAEVFQDLRRTAAHTSEGNQRIAQAAREARTIADRASAEVAASRGTAEASLASIHGLVEGVTGMAGEIAGLREALAHVGTVAEGISVIARQTNLLALNAAIEAARAGAAGRSFAVVATEVKQLANKTAEATRQIEQTLAALGERTQCLMRESNANVTRANEAREGTNAIASVIEIAGTAIDTFDRQAGQIAAASEAIETECNTLAEHVDEMAGGVTQSAENVDSARERINRLLSVSEHLIGWIAEAGVETEDTPFIRAVRRAAQQVGQTFEAALAKGRITEQALFDRHYQPIPGTNPPQLLAPFTAVTDELLPQIQEPILQLNERVAFCAAVDTNGYLPTHNLKFSQTPTNDPVWNAANCRNRRLFDDRTGRAAGTNTRPLLLQTYRRDMGGGRYVMMKDASAPIYVNGRHWGGLRIGYRV</sequence>
<dbReference type="PROSITE" id="PS50111">
    <property type="entry name" value="CHEMOTAXIS_TRANSDUC_2"/>
    <property type="match status" value="1"/>
</dbReference>
<keyword evidence="9" id="KW-1185">Reference proteome</keyword>
<dbReference type="EMBL" id="CABPRZ010000001">
    <property type="protein sequence ID" value="VVD59829.1"/>
    <property type="molecule type" value="Genomic_DNA"/>
</dbReference>
<organism evidence="8 9">
    <name type="scientific">Pandoraea terrae</name>
    <dbReference type="NCBI Taxonomy" id="1537710"/>
    <lineage>
        <taxon>Bacteria</taxon>
        <taxon>Pseudomonadati</taxon>
        <taxon>Pseudomonadota</taxon>
        <taxon>Betaproteobacteria</taxon>
        <taxon>Burkholderiales</taxon>
        <taxon>Burkholderiaceae</taxon>
        <taxon>Pandoraea</taxon>
    </lineage>
</organism>
<dbReference type="SUPFAM" id="SSF58104">
    <property type="entry name" value="Methyl-accepting chemotaxis protein (MCP) signaling domain"/>
    <property type="match status" value="1"/>
</dbReference>
<evidence type="ECO:0000256" key="2">
    <source>
        <dbReference type="ARBA" id="ARBA00022692"/>
    </source>
</evidence>
<comment type="subcellular location">
    <subcellularLocation>
        <location evidence="1">Membrane</location>
        <topology evidence="1">Multi-pass membrane protein</topology>
    </subcellularLocation>
</comment>
<reference evidence="8 9" key="1">
    <citation type="submission" date="2019-08" db="EMBL/GenBank/DDBJ databases">
        <authorList>
            <person name="Peeters C."/>
        </authorList>
    </citation>
    <scope>NUCLEOTIDE SEQUENCE [LARGE SCALE GENOMIC DNA]</scope>
    <source>
        <strain evidence="8 9">LMG 30175</strain>
    </source>
</reference>
<name>A0A5E4RCM1_9BURK</name>
<dbReference type="InterPro" id="IPR004089">
    <property type="entry name" value="MCPsignal_dom"/>
</dbReference>
<evidence type="ECO:0000313" key="8">
    <source>
        <dbReference type="EMBL" id="VVD59829.1"/>
    </source>
</evidence>
<dbReference type="AlphaFoldDB" id="A0A5E4RCM1"/>
<dbReference type="GO" id="GO:0007165">
    <property type="term" value="P:signal transduction"/>
    <property type="evidence" value="ECO:0007669"/>
    <property type="project" value="UniProtKB-KW"/>
</dbReference>
<dbReference type="GO" id="GO:0016020">
    <property type="term" value="C:membrane"/>
    <property type="evidence" value="ECO:0007669"/>
    <property type="project" value="UniProtKB-SubCell"/>
</dbReference>
<evidence type="ECO:0000259" key="7">
    <source>
        <dbReference type="PROSITE" id="PS50111"/>
    </source>
</evidence>
<keyword evidence="2" id="KW-0812">Transmembrane</keyword>
<gene>
    <name evidence="8" type="ORF">PTE30175_00041</name>
</gene>
<dbReference type="Pfam" id="PF00015">
    <property type="entry name" value="MCPsignal"/>
    <property type="match status" value="1"/>
</dbReference>
<proteinExistence type="predicted"/>
<dbReference type="PANTHER" id="PTHR32089">
    <property type="entry name" value="METHYL-ACCEPTING CHEMOTAXIS PROTEIN MCPB"/>
    <property type="match status" value="1"/>
</dbReference>
<accession>A0A5E4RCM1</accession>
<evidence type="ECO:0000256" key="1">
    <source>
        <dbReference type="ARBA" id="ARBA00004141"/>
    </source>
</evidence>
<keyword evidence="5 6" id="KW-0807">Transducer</keyword>